<keyword evidence="4" id="KW-0804">Transcription</keyword>
<evidence type="ECO:0000313" key="8">
    <source>
        <dbReference type="EMBL" id="OOV08096.1"/>
    </source>
</evidence>
<evidence type="ECO:0000256" key="4">
    <source>
        <dbReference type="ARBA" id="ARBA00023163"/>
    </source>
</evidence>
<proteinExistence type="predicted"/>
<keyword evidence="3" id="KW-0324">Glycolysis</keyword>
<dbReference type="STRING" id="28066.RF819_16435"/>
<accession>A0A1T1AVF1</accession>
<dbReference type="AlphaFoldDB" id="A0A1T1AVF1"/>
<dbReference type="Pfam" id="PF01418">
    <property type="entry name" value="HTH_6"/>
    <property type="match status" value="1"/>
</dbReference>
<feature type="compositionally biased region" description="Basic residues" evidence="5">
    <location>
        <begin position="304"/>
        <end position="314"/>
    </location>
</feature>
<sequence length="314" mass="33785">MATFPGNPSMAQRITRALPSLSRAHQQVAEYVLAHPLQVATMPIDELAATAGVSLATANRFARALEFEGYAQFRAALVLGFEATLAPVEKLRSKLERPASVADVFDSALTDMTRNLEATRQALDPISCQQAVHAILTAQRIYIIGFGSSSWLGGLLQRQLDIHCENVQLLASIESSSYGARMLSRLRPQDLVIAIAFPRYFSDTVLLASRAREAGIPVLALTDSPASPLAPLATVALYAQADSQYFANSEVSVLALIEALSSAVSHSAKGSLQAATRLAESVLPWLEGQHASRLRPVDKTTTRPPKKTSPKTPK</sequence>
<dbReference type="CDD" id="cd05013">
    <property type="entry name" value="SIS_RpiR"/>
    <property type="match status" value="1"/>
</dbReference>
<evidence type="ECO:0000256" key="1">
    <source>
        <dbReference type="ARBA" id="ARBA00023015"/>
    </source>
</evidence>
<dbReference type="InterPro" id="IPR036388">
    <property type="entry name" value="WH-like_DNA-bd_sf"/>
</dbReference>
<dbReference type="SUPFAM" id="SSF46689">
    <property type="entry name" value="Homeodomain-like"/>
    <property type="match status" value="1"/>
</dbReference>
<dbReference type="PANTHER" id="PTHR30514">
    <property type="entry name" value="GLUCOKINASE"/>
    <property type="match status" value="1"/>
</dbReference>
<dbReference type="PANTHER" id="PTHR30514:SF18">
    <property type="entry name" value="RPIR-FAMILY TRANSCRIPTIONAL REGULATOR"/>
    <property type="match status" value="1"/>
</dbReference>
<dbReference type="PROSITE" id="PS51464">
    <property type="entry name" value="SIS"/>
    <property type="match status" value="1"/>
</dbReference>
<evidence type="ECO:0000313" key="9">
    <source>
        <dbReference type="Proteomes" id="UP000190750"/>
    </source>
</evidence>
<evidence type="ECO:0000256" key="3">
    <source>
        <dbReference type="ARBA" id="ARBA00023152"/>
    </source>
</evidence>
<dbReference type="GO" id="GO:0003700">
    <property type="term" value="F:DNA-binding transcription factor activity"/>
    <property type="evidence" value="ECO:0007669"/>
    <property type="project" value="InterPro"/>
</dbReference>
<dbReference type="Pfam" id="PF01380">
    <property type="entry name" value="SIS"/>
    <property type="match status" value="1"/>
</dbReference>
<gene>
    <name evidence="8" type="ORF">RF819_16435</name>
</gene>
<comment type="caution">
    <text evidence="8">The sequence shown here is derived from an EMBL/GenBank/DDBJ whole genome shotgun (WGS) entry which is preliminary data.</text>
</comment>
<dbReference type="RefSeq" id="WP_078365964.1">
    <property type="nucleotide sequence ID" value="NZ_MTJN01000002.1"/>
</dbReference>
<feature type="domain" description="HTH rpiR-type" evidence="6">
    <location>
        <begin position="8"/>
        <end position="84"/>
    </location>
</feature>
<dbReference type="OrthoDB" id="8998729at2"/>
<keyword evidence="2" id="KW-0238">DNA-binding</keyword>
<organism evidence="8 9">
    <name type="scientific">Rhodoferax fermentans</name>
    <dbReference type="NCBI Taxonomy" id="28066"/>
    <lineage>
        <taxon>Bacteria</taxon>
        <taxon>Pseudomonadati</taxon>
        <taxon>Pseudomonadota</taxon>
        <taxon>Betaproteobacteria</taxon>
        <taxon>Burkholderiales</taxon>
        <taxon>Comamonadaceae</taxon>
        <taxon>Rhodoferax</taxon>
    </lineage>
</organism>
<dbReference type="GO" id="GO:0006096">
    <property type="term" value="P:glycolytic process"/>
    <property type="evidence" value="ECO:0007669"/>
    <property type="project" value="UniProtKB-KW"/>
</dbReference>
<dbReference type="Proteomes" id="UP000190750">
    <property type="component" value="Unassembled WGS sequence"/>
</dbReference>
<name>A0A1T1AVF1_RHOFE</name>
<dbReference type="EMBL" id="MTJN01000002">
    <property type="protein sequence ID" value="OOV08096.1"/>
    <property type="molecule type" value="Genomic_DNA"/>
</dbReference>
<dbReference type="InterPro" id="IPR047640">
    <property type="entry name" value="RpiR-like"/>
</dbReference>
<dbReference type="Gene3D" id="1.10.10.10">
    <property type="entry name" value="Winged helix-like DNA-binding domain superfamily/Winged helix DNA-binding domain"/>
    <property type="match status" value="1"/>
</dbReference>
<keyword evidence="1" id="KW-0805">Transcription regulation</keyword>
<dbReference type="InterPro" id="IPR000281">
    <property type="entry name" value="HTH_RpiR"/>
</dbReference>
<dbReference type="GO" id="GO:0097367">
    <property type="term" value="F:carbohydrate derivative binding"/>
    <property type="evidence" value="ECO:0007669"/>
    <property type="project" value="InterPro"/>
</dbReference>
<feature type="region of interest" description="Disordered" evidence="5">
    <location>
        <begin position="293"/>
        <end position="314"/>
    </location>
</feature>
<dbReference type="Gene3D" id="3.40.50.10490">
    <property type="entry name" value="Glucose-6-phosphate isomerase like protein, domain 1"/>
    <property type="match status" value="1"/>
</dbReference>
<reference evidence="8 9" key="1">
    <citation type="submission" date="2017-01" db="EMBL/GenBank/DDBJ databases">
        <title>Genome sequencing of Rhodoferax fermentans JCM 7819.</title>
        <authorList>
            <person name="Kim Y.J."/>
            <person name="Farh M.E.-A."/>
            <person name="Yang D.-C."/>
        </authorList>
    </citation>
    <scope>NUCLEOTIDE SEQUENCE [LARGE SCALE GENOMIC DNA]</scope>
    <source>
        <strain evidence="8 9">JCM 7819</strain>
    </source>
</reference>
<evidence type="ECO:0000259" key="6">
    <source>
        <dbReference type="PROSITE" id="PS51071"/>
    </source>
</evidence>
<evidence type="ECO:0000256" key="2">
    <source>
        <dbReference type="ARBA" id="ARBA00023125"/>
    </source>
</evidence>
<dbReference type="InterPro" id="IPR009057">
    <property type="entry name" value="Homeodomain-like_sf"/>
</dbReference>
<evidence type="ECO:0000256" key="5">
    <source>
        <dbReference type="SAM" id="MobiDB-lite"/>
    </source>
</evidence>
<dbReference type="GO" id="GO:0003677">
    <property type="term" value="F:DNA binding"/>
    <property type="evidence" value="ECO:0007669"/>
    <property type="project" value="UniProtKB-KW"/>
</dbReference>
<dbReference type="PROSITE" id="PS51071">
    <property type="entry name" value="HTH_RPIR"/>
    <property type="match status" value="1"/>
</dbReference>
<dbReference type="InterPro" id="IPR046348">
    <property type="entry name" value="SIS_dom_sf"/>
</dbReference>
<dbReference type="SUPFAM" id="SSF53697">
    <property type="entry name" value="SIS domain"/>
    <property type="match status" value="1"/>
</dbReference>
<dbReference type="InterPro" id="IPR035472">
    <property type="entry name" value="RpiR-like_SIS"/>
</dbReference>
<feature type="domain" description="SIS" evidence="7">
    <location>
        <begin position="131"/>
        <end position="262"/>
    </location>
</feature>
<dbReference type="InterPro" id="IPR001347">
    <property type="entry name" value="SIS_dom"/>
</dbReference>
<protein>
    <submittedName>
        <fullName evidence="8">Transcriptional regulator</fullName>
    </submittedName>
</protein>
<keyword evidence="9" id="KW-1185">Reference proteome</keyword>
<evidence type="ECO:0000259" key="7">
    <source>
        <dbReference type="PROSITE" id="PS51464"/>
    </source>
</evidence>